<dbReference type="PANTHER" id="PTHR37308:SF1">
    <property type="entry name" value="POLYPRENYL-PHOSPHATE TRANSPORTER"/>
    <property type="match status" value="1"/>
</dbReference>
<keyword evidence="1" id="KW-0812">Transmembrane</keyword>
<feature type="transmembrane region" description="Helical" evidence="1">
    <location>
        <begin position="121"/>
        <end position="140"/>
    </location>
</feature>
<sequence>MGTADALPGVSGGTVALLLGFYGRLIAAITALTPGRVSAVVRGYDPDRRGQAREALVEIDLVFLLPLGVGMVTAVALIAGAVSALANSHPVVLYGFFTGLIAASAVVLFRSLEFASAEHVLAAAAGTGLAVLVASNVIQLPGSGPLLILVAGAFAISAMILPGVSGALILILIGQYEFLSTELTAFLEALGNLVSGGGTIEAALEPGTTVVLFVAGGFVGLLTIARVVRRALEYRRDLTLLFLVGLVAGSIPAPLYNIAETHAWTTSVVVSTAMWALLGAVVLFGLDTLAGGFDPE</sequence>
<dbReference type="PANTHER" id="PTHR37308">
    <property type="entry name" value="INTEGRAL MEMBRANE PROTEIN"/>
    <property type="match status" value="1"/>
</dbReference>
<protein>
    <submittedName>
        <fullName evidence="2">DUF368 domain-containing protein</fullName>
    </submittedName>
</protein>
<feature type="transmembrane region" description="Helical" evidence="1">
    <location>
        <begin position="21"/>
        <end position="41"/>
    </location>
</feature>
<feature type="transmembrane region" description="Helical" evidence="1">
    <location>
        <begin position="61"/>
        <end position="85"/>
    </location>
</feature>
<name>A0A5D5AJV3_9EURY</name>
<feature type="transmembrane region" description="Helical" evidence="1">
    <location>
        <begin position="240"/>
        <end position="258"/>
    </location>
</feature>
<evidence type="ECO:0000313" key="3">
    <source>
        <dbReference type="Proteomes" id="UP000324104"/>
    </source>
</evidence>
<feature type="transmembrane region" description="Helical" evidence="1">
    <location>
        <begin position="185"/>
        <end position="204"/>
    </location>
</feature>
<gene>
    <name evidence="2" type="ORF">FYC77_13875</name>
</gene>
<accession>A0A5D5AJV3</accession>
<comment type="caution">
    <text evidence="2">The sequence shown here is derived from an EMBL/GenBank/DDBJ whole genome shotgun (WGS) entry which is preliminary data.</text>
</comment>
<keyword evidence="1" id="KW-1133">Transmembrane helix</keyword>
<keyword evidence="3" id="KW-1185">Reference proteome</keyword>
<feature type="transmembrane region" description="Helical" evidence="1">
    <location>
        <begin position="264"/>
        <end position="286"/>
    </location>
</feature>
<dbReference type="AlphaFoldDB" id="A0A5D5AJV3"/>
<reference evidence="2 3" key="1">
    <citation type="submission" date="2019-08" db="EMBL/GenBank/DDBJ databases">
        <title>Archaea genome.</title>
        <authorList>
            <person name="Kajale S."/>
            <person name="Shouche Y."/>
            <person name="Deshpande N."/>
            <person name="Sharma A."/>
        </authorList>
    </citation>
    <scope>NUCLEOTIDE SEQUENCE [LARGE SCALE GENOMIC DNA]</scope>
    <source>
        <strain evidence="2 3">ESP3B_9</strain>
    </source>
</reference>
<dbReference type="Proteomes" id="UP000324104">
    <property type="component" value="Unassembled WGS sequence"/>
</dbReference>
<evidence type="ECO:0000313" key="2">
    <source>
        <dbReference type="EMBL" id="TYT61454.1"/>
    </source>
</evidence>
<keyword evidence="1" id="KW-0472">Membrane</keyword>
<feature type="transmembrane region" description="Helical" evidence="1">
    <location>
        <begin position="146"/>
        <end position="173"/>
    </location>
</feature>
<dbReference type="Pfam" id="PF04018">
    <property type="entry name" value="VCA0040-like"/>
    <property type="match status" value="1"/>
</dbReference>
<dbReference type="EMBL" id="VTAW01000018">
    <property type="protein sequence ID" value="TYT61454.1"/>
    <property type="molecule type" value="Genomic_DNA"/>
</dbReference>
<organism evidence="2 3">
    <name type="scientific">Natrialba swarupiae</name>
    <dbReference type="NCBI Taxonomy" id="2448032"/>
    <lineage>
        <taxon>Archaea</taxon>
        <taxon>Methanobacteriati</taxon>
        <taxon>Methanobacteriota</taxon>
        <taxon>Stenosarchaea group</taxon>
        <taxon>Halobacteria</taxon>
        <taxon>Halobacteriales</taxon>
        <taxon>Natrialbaceae</taxon>
        <taxon>Natrialba</taxon>
    </lineage>
</organism>
<proteinExistence type="predicted"/>
<dbReference type="InterPro" id="IPR007163">
    <property type="entry name" value="VCA0040-like"/>
</dbReference>
<evidence type="ECO:0000256" key="1">
    <source>
        <dbReference type="SAM" id="Phobius"/>
    </source>
</evidence>
<feature type="transmembrane region" description="Helical" evidence="1">
    <location>
        <begin position="91"/>
        <end position="109"/>
    </location>
</feature>
<feature type="transmembrane region" description="Helical" evidence="1">
    <location>
        <begin position="210"/>
        <end position="228"/>
    </location>
</feature>